<evidence type="ECO:0000313" key="3">
    <source>
        <dbReference type="Ensembl" id="ENSPCEP00000012471.1"/>
    </source>
</evidence>
<dbReference type="Gene3D" id="3.40.50.300">
    <property type="entry name" value="P-loop containing nucleotide triphosphate hydrolases"/>
    <property type="match status" value="1"/>
</dbReference>
<organism evidence="3 4">
    <name type="scientific">Pelusios castaneus</name>
    <name type="common">West African mud turtle</name>
    <dbReference type="NCBI Taxonomy" id="367368"/>
    <lineage>
        <taxon>Eukaryota</taxon>
        <taxon>Metazoa</taxon>
        <taxon>Chordata</taxon>
        <taxon>Craniata</taxon>
        <taxon>Vertebrata</taxon>
        <taxon>Euteleostomi</taxon>
        <taxon>Archelosauria</taxon>
        <taxon>Testudinata</taxon>
        <taxon>Testudines</taxon>
        <taxon>Pleurodira</taxon>
        <taxon>Pelomedusidae</taxon>
        <taxon>Pelusios</taxon>
    </lineage>
</organism>
<dbReference type="InterPro" id="IPR001806">
    <property type="entry name" value="Small_GTPase"/>
</dbReference>
<sequence length="149" mass="17039">MAPPPSMANYFYFLFKIVLCGNAGMGKTYLIWDTAGRRDSSPLHSCYHNTNALILIYNIAFEEFFRCFPEWLKDIEQHATIDLAQAKDFSKAPDMYYLEIYARKCGETFSQFSLLLDQQSKTEHACEQCGIPVSGEVKNISCLICCNFN</sequence>
<keyword evidence="1" id="KW-0547">Nucleotide-binding</keyword>
<dbReference type="GO" id="GO:0003924">
    <property type="term" value="F:GTPase activity"/>
    <property type="evidence" value="ECO:0007669"/>
    <property type="project" value="InterPro"/>
</dbReference>
<dbReference type="Ensembl" id="ENSPCET00000012912.1">
    <property type="protein sequence ID" value="ENSPCEP00000012471.1"/>
    <property type="gene ID" value="ENSPCEG00000009884.1"/>
</dbReference>
<dbReference type="Proteomes" id="UP000694393">
    <property type="component" value="Unplaced"/>
</dbReference>
<keyword evidence="2" id="KW-0472">Membrane</keyword>
<evidence type="ECO:0000313" key="4">
    <source>
        <dbReference type="Proteomes" id="UP000694393"/>
    </source>
</evidence>
<dbReference type="SUPFAM" id="SSF52540">
    <property type="entry name" value="P-loop containing nucleoside triphosphate hydrolases"/>
    <property type="match status" value="1"/>
</dbReference>
<keyword evidence="4" id="KW-1185">Reference proteome</keyword>
<dbReference type="AlphaFoldDB" id="A0A8C8RXY3"/>
<proteinExistence type="predicted"/>
<feature type="transmembrane region" description="Helical" evidence="2">
    <location>
        <begin position="12"/>
        <end position="32"/>
    </location>
</feature>
<dbReference type="Pfam" id="PF00071">
    <property type="entry name" value="Ras"/>
    <property type="match status" value="1"/>
</dbReference>
<reference evidence="3" key="1">
    <citation type="submission" date="2025-08" db="UniProtKB">
        <authorList>
            <consortium name="Ensembl"/>
        </authorList>
    </citation>
    <scope>IDENTIFICATION</scope>
</reference>
<keyword evidence="2" id="KW-0812">Transmembrane</keyword>
<accession>A0A8C8RXY3</accession>
<reference evidence="3" key="2">
    <citation type="submission" date="2025-09" db="UniProtKB">
        <authorList>
            <consortium name="Ensembl"/>
        </authorList>
    </citation>
    <scope>IDENTIFICATION</scope>
</reference>
<dbReference type="GO" id="GO:0005525">
    <property type="term" value="F:GTP binding"/>
    <property type="evidence" value="ECO:0007669"/>
    <property type="project" value="InterPro"/>
</dbReference>
<name>A0A8C8RXY3_9SAUR</name>
<keyword evidence="2" id="KW-1133">Transmembrane helix</keyword>
<protein>
    <submittedName>
        <fullName evidence="3">Uncharacterized protein</fullName>
    </submittedName>
</protein>
<evidence type="ECO:0000256" key="1">
    <source>
        <dbReference type="ARBA" id="ARBA00022741"/>
    </source>
</evidence>
<dbReference type="InterPro" id="IPR027417">
    <property type="entry name" value="P-loop_NTPase"/>
</dbReference>
<evidence type="ECO:0000256" key="2">
    <source>
        <dbReference type="SAM" id="Phobius"/>
    </source>
</evidence>